<evidence type="ECO:0000256" key="1">
    <source>
        <dbReference type="PROSITE-ProRule" id="PRU00339"/>
    </source>
</evidence>
<dbReference type="SUPFAM" id="SSF52096">
    <property type="entry name" value="ClpP/crotonase"/>
    <property type="match status" value="1"/>
</dbReference>
<dbReference type="PROSITE" id="PS50005">
    <property type="entry name" value="TPR"/>
    <property type="match status" value="1"/>
</dbReference>
<dbReference type="SUPFAM" id="SSF48452">
    <property type="entry name" value="TPR-like"/>
    <property type="match status" value="1"/>
</dbReference>
<dbReference type="EMBL" id="JAZDQV010000003">
    <property type="protein sequence ID" value="MEE1876979.1"/>
    <property type="molecule type" value="Genomic_DNA"/>
</dbReference>
<keyword evidence="3" id="KW-1185">Reference proteome</keyword>
<dbReference type="InterPro" id="IPR019734">
    <property type="entry name" value="TPR_rpt"/>
</dbReference>
<proteinExistence type="predicted"/>
<keyword evidence="1" id="KW-0802">TPR repeat</keyword>
<dbReference type="Proteomes" id="UP001343492">
    <property type="component" value="Unassembled WGS sequence"/>
</dbReference>
<reference evidence="2 3" key="1">
    <citation type="submission" date="2024-01" db="EMBL/GenBank/DDBJ databases">
        <title>The genome sequence of Erythrobacteraceae sp. strain 1XM1-14.</title>
        <authorList>
            <person name="Liu Y."/>
        </authorList>
    </citation>
    <scope>NUCLEOTIDE SEQUENCE [LARGE SCALE GENOMIC DNA]</scope>
    <source>
        <strain evidence="2 3">1XM1-14</strain>
    </source>
</reference>
<gene>
    <name evidence="2" type="ORF">VRS74_04690</name>
</gene>
<organism evidence="2 3">
    <name type="scientific">Altererythrobacter litoralis</name>
    <dbReference type="NCBI Taxonomy" id="3113904"/>
    <lineage>
        <taxon>Bacteria</taxon>
        <taxon>Pseudomonadati</taxon>
        <taxon>Pseudomonadota</taxon>
        <taxon>Alphaproteobacteria</taxon>
        <taxon>Sphingomonadales</taxon>
        <taxon>Erythrobacteraceae</taxon>
        <taxon>Altererythrobacter</taxon>
    </lineage>
</organism>
<feature type="repeat" description="TPR" evidence="1">
    <location>
        <begin position="63"/>
        <end position="96"/>
    </location>
</feature>
<dbReference type="InterPro" id="IPR029045">
    <property type="entry name" value="ClpP/crotonase-like_dom_sf"/>
</dbReference>
<accession>A0ABU7GD02</accession>
<sequence length="566" mass="62645">MLAQDSALWTNDAFVHDAQRELVNDGAAYFAMREEAISLVRAENWAEAKPLLESLTSQYADDGNTWYLLGLTCLQTGDWTDAISAMEKALSLGASIHAIPTGSPPSNDIMVRIAEAYAAMGDSENALVWADKALAARYDDRPFLGGRPHLANALTEEQYQRLLGTYLPANISRDEGWRSDLRTLVSEIARLHVAPSKLPMSSEEIAQRVAEIDAEIPSLSDQQVVFRFMELVGALGSGHNLILPTGAAHGSFTRLPLEFYWFVDGLYVVGANEEHKRWVGYRVEQIGNVSATEALERTQAVNARDNNMQKLWLAPYYVSLPELLVSLGIANSGPGVDLSLSHEGEKYQLSLSGTDWNFTGFPRLPSLDREAQPLYLSHRDRLYWSETLPEHDAIFVQFNWVQEYEQQNLASFSRSLIESIESTGANNLILDLRHNQGGNGAILPPLFRVLSYFEGARPKGRIFVIAGRGTFSAAHNLLTDIDLHTNAIIVGEPSGSRPNAISEAGWFQLPYSGLRGLISSQFHQRSEAEDHRIWIAPDVPVVMTSAEYFAGTDPAMEAIERIIAAD</sequence>
<dbReference type="SMART" id="SM00028">
    <property type="entry name" value="TPR"/>
    <property type="match status" value="2"/>
</dbReference>
<dbReference type="Gene3D" id="1.25.40.10">
    <property type="entry name" value="Tetratricopeptide repeat domain"/>
    <property type="match status" value="1"/>
</dbReference>
<protein>
    <submittedName>
        <fullName evidence="2">Tetratricopeptide repeat protein</fullName>
    </submittedName>
</protein>
<dbReference type="Pfam" id="PF13432">
    <property type="entry name" value="TPR_16"/>
    <property type="match status" value="1"/>
</dbReference>
<evidence type="ECO:0000313" key="2">
    <source>
        <dbReference type="EMBL" id="MEE1876979.1"/>
    </source>
</evidence>
<name>A0ABU7GD02_9SPHN</name>
<evidence type="ECO:0000313" key="3">
    <source>
        <dbReference type="Proteomes" id="UP001343492"/>
    </source>
</evidence>
<dbReference type="Gene3D" id="3.90.226.10">
    <property type="entry name" value="2-enoyl-CoA Hydratase, Chain A, domain 1"/>
    <property type="match status" value="1"/>
</dbReference>
<dbReference type="InterPro" id="IPR011990">
    <property type="entry name" value="TPR-like_helical_dom_sf"/>
</dbReference>
<comment type="caution">
    <text evidence="2">The sequence shown here is derived from an EMBL/GenBank/DDBJ whole genome shotgun (WGS) entry which is preliminary data.</text>
</comment>